<keyword evidence="4" id="KW-0472">Membrane</keyword>
<evidence type="ECO:0000313" key="6">
    <source>
        <dbReference type="EMBL" id="MFA0569131.1"/>
    </source>
</evidence>
<keyword evidence="1" id="KW-0479">Metal-binding</keyword>
<feature type="transmembrane region" description="Helical" evidence="4">
    <location>
        <begin position="110"/>
        <end position="126"/>
    </location>
</feature>
<feature type="domain" description="RanBP2-type" evidence="5">
    <location>
        <begin position="6"/>
        <end position="25"/>
    </location>
</feature>
<protein>
    <recommendedName>
        <fullName evidence="5">RanBP2-type domain-containing protein</fullName>
    </recommendedName>
</protein>
<reference evidence="6 7" key="1">
    <citation type="journal article" date="2024" name="ISME J.">
        <title>Tailless and filamentous prophages are predominant in marine Vibrio.</title>
        <authorList>
            <person name="Steensen K."/>
            <person name="Seneca J."/>
            <person name="Bartlau N."/>
            <person name="Yu X.A."/>
            <person name="Hussain F.A."/>
            <person name="Polz M.F."/>
        </authorList>
    </citation>
    <scope>NUCLEOTIDE SEQUENCE [LARGE SCALE GENOMIC DNA]</scope>
    <source>
        <strain evidence="6 7">10N.222.51.A1</strain>
    </source>
</reference>
<proteinExistence type="predicted"/>
<dbReference type="RefSeq" id="WP_372266326.1">
    <property type="nucleotide sequence ID" value="NZ_JBFRUW010000045.1"/>
</dbReference>
<name>A0ABV4NCN7_9VIBR</name>
<keyword evidence="4" id="KW-0812">Transmembrane</keyword>
<dbReference type="EMBL" id="JBFRUW010000045">
    <property type="protein sequence ID" value="MFA0569131.1"/>
    <property type="molecule type" value="Genomic_DNA"/>
</dbReference>
<evidence type="ECO:0000256" key="2">
    <source>
        <dbReference type="ARBA" id="ARBA00022771"/>
    </source>
</evidence>
<feature type="transmembrane region" description="Helical" evidence="4">
    <location>
        <begin position="58"/>
        <end position="73"/>
    </location>
</feature>
<evidence type="ECO:0000256" key="4">
    <source>
        <dbReference type="SAM" id="Phobius"/>
    </source>
</evidence>
<feature type="transmembrane region" description="Helical" evidence="4">
    <location>
        <begin position="132"/>
        <end position="153"/>
    </location>
</feature>
<sequence>MIKYNWVCNQCSNVNQAGTDICTTCGCSAYAPPDEIDARKDPSGYELRSFRALLDKKVIAFCYTPVFIVVFAFNGNLLALMLVVLSIASLVITEFDFVKFIFKDKWAKKSFAGYSVSMLLLFLVRVTATNEVIVNTVIALILVYLLAMSYYLFKSQASEEFLSRYYKHHKENVN</sequence>
<feature type="transmembrane region" description="Helical" evidence="4">
    <location>
        <begin position="79"/>
        <end position="98"/>
    </location>
</feature>
<evidence type="ECO:0000259" key="5">
    <source>
        <dbReference type="PROSITE" id="PS01358"/>
    </source>
</evidence>
<dbReference type="Proteomes" id="UP001570417">
    <property type="component" value="Unassembled WGS sequence"/>
</dbReference>
<keyword evidence="3" id="KW-0862">Zinc</keyword>
<evidence type="ECO:0000256" key="3">
    <source>
        <dbReference type="ARBA" id="ARBA00022833"/>
    </source>
</evidence>
<organism evidence="6 7">
    <name type="scientific">Vibrio gallaecicus</name>
    <dbReference type="NCBI Taxonomy" id="552386"/>
    <lineage>
        <taxon>Bacteria</taxon>
        <taxon>Pseudomonadati</taxon>
        <taxon>Pseudomonadota</taxon>
        <taxon>Gammaproteobacteria</taxon>
        <taxon>Vibrionales</taxon>
        <taxon>Vibrionaceae</taxon>
        <taxon>Vibrio</taxon>
    </lineage>
</organism>
<comment type="caution">
    <text evidence="6">The sequence shown here is derived from an EMBL/GenBank/DDBJ whole genome shotgun (WGS) entry which is preliminary data.</text>
</comment>
<keyword evidence="2" id="KW-0863">Zinc-finger</keyword>
<evidence type="ECO:0000256" key="1">
    <source>
        <dbReference type="ARBA" id="ARBA00022723"/>
    </source>
</evidence>
<dbReference type="PROSITE" id="PS01358">
    <property type="entry name" value="ZF_RANBP2_1"/>
    <property type="match status" value="1"/>
</dbReference>
<evidence type="ECO:0000313" key="7">
    <source>
        <dbReference type="Proteomes" id="UP001570417"/>
    </source>
</evidence>
<keyword evidence="4" id="KW-1133">Transmembrane helix</keyword>
<keyword evidence="7" id="KW-1185">Reference proteome</keyword>
<accession>A0ABV4NCN7</accession>
<gene>
    <name evidence="6" type="ORF">AB4566_12690</name>
</gene>
<dbReference type="InterPro" id="IPR001876">
    <property type="entry name" value="Znf_RanBP2"/>
</dbReference>